<organism evidence="1 2">
    <name type="scientific">Hoylesella buccalis ATCC 35310</name>
    <dbReference type="NCBI Taxonomy" id="679190"/>
    <lineage>
        <taxon>Bacteria</taxon>
        <taxon>Pseudomonadati</taxon>
        <taxon>Bacteroidota</taxon>
        <taxon>Bacteroidia</taxon>
        <taxon>Bacteroidales</taxon>
        <taxon>Prevotellaceae</taxon>
        <taxon>Hoylesella</taxon>
    </lineage>
</organism>
<reference evidence="1 2" key="1">
    <citation type="submission" date="2009-12" db="EMBL/GenBank/DDBJ databases">
        <title>Genome Sequence of Prevotella buccalis ATCC 35310.</title>
        <authorList>
            <person name="Durkin A.S."/>
            <person name="Madupu R."/>
            <person name="Torralba M."/>
            <person name="Methe B."/>
            <person name="Sutton G."/>
            <person name="Strausberg R.L."/>
            <person name="Nelson K.E."/>
        </authorList>
    </citation>
    <scope>NUCLEOTIDE SEQUENCE [LARGE SCALE GENOMIC DNA]</scope>
    <source>
        <strain evidence="1 2">ATCC 35310</strain>
    </source>
</reference>
<dbReference type="Proteomes" id="UP000005283">
    <property type="component" value="Unassembled WGS sequence"/>
</dbReference>
<evidence type="ECO:0000313" key="2">
    <source>
        <dbReference type="Proteomes" id="UP000005283"/>
    </source>
</evidence>
<name>D1W3L5_9BACT</name>
<dbReference type="InterPro" id="IPR032675">
    <property type="entry name" value="LRR_dom_sf"/>
</dbReference>
<dbReference type="Pfam" id="PF03382">
    <property type="entry name" value="DUF285"/>
    <property type="match status" value="1"/>
</dbReference>
<protein>
    <submittedName>
        <fullName evidence="1">Bacterial surface protein 26-residue PARCEL repeat (3 repeats)</fullName>
    </submittedName>
</protein>
<gene>
    <name evidence="1" type="ORF">HMPREF0650_2084</name>
</gene>
<keyword evidence="2" id="KW-1185">Reference proteome</keyword>
<dbReference type="InterPro" id="IPR005046">
    <property type="entry name" value="DUF285"/>
</dbReference>
<evidence type="ECO:0000313" key="1">
    <source>
        <dbReference type="EMBL" id="EFA92893.1"/>
    </source>
</evidence>
<dbReference type="RefSeq" id="WP_004348065.1">
    <property type="nucleotide sequence ID" value="NZ_ADEG01000030.1"/>
</dbReference>
<dbReference type="AlphaFoldDB" id="D1W3L5"/>
<dbReference type="NCBIfam" id="TIGR02167">
    <property type="entry name" value="Liste_lipo_26"/>
    <property type="match status" value="3"/>
</dbReference>
<feature type="non-terminal residue" evidence="1">
    <location>
        <position position="1"/>
    </location>
</feature>
<dbReference type="eggNOG" id="COG4886">
    <property type="taxonomic scope" value="Bacteria"/>
</dbReference>
<dbReference type="InterPro" id="IPR011889">
    <property type="entry name" value="Liste_lipo_26"/>
</dbReference>
<dbReference type="Gene3D" id="3.80.10.10">
    <property type="entry name" value="Ribonuclease Inhibitor"/>
    <property type="match status" value="1"/>
</dbReference>
<dbReference type="SUPFAM" id="SSF52058">
    <property type="entry name" value="L domain-like"/>
    <property type="match status" value="1"/>
</dbReference>
<comment type="caution">
    <text evidence="1">The sequence shown here is derived from an EMBL/GenBank/DDBJ whole genome shotgun (WGS) entry which is preliminary data.</text>
</comment>
<dbReference type="EMBL" id="ADEG01000030">
    <property type="protein sequence ID" value="EFA92893.1"/>
    <property type="molecule type" value="Genomic_DNA"/>
</dbReference>
<proteinExistence type="predicted"/>
<sequence length="143" mass="16110">GCEALTSLDVSKFKTENVTGMYGMFSGCQALTSLDVSKFKSENVTDMRWMFIGCKALTSLDLRKFKAENVTDMRWMFYDCESLTTIFCNSNWNVGRPVNDKSMFENCTKLKGTYTSFNANKIGIEMANPTTGYFTSKTTGIDH</sequence>
<accession>D1W3L5</accession>